<feature type="region of interest" description="Disordered" evidence="1">
    <location>
        <begin position="289"/>
        <end position="327"/>
    </location>
</feature>
<dbReference type="Proteomes" id="UP000193642">
    <property type="component" value="Unassembled WGS sequence"/>
</dbReference>
<feature type="region of interest" description="Disordered" evidence="1">
    <location>
        <begin position="161"/>
        <end position="198"/>
    </location>
</feature>
<accession>A0A1Y2AL96</accession>
<evidence type="ECO:0000313" key="3">
    <source>
        <dbReference type="Proteomes" id="UP000193642"/>
    </source>
</evidence>
<sequence length="393" mass="43918">MQRDASKKLKNEIVLVSSQIDIGKKLLPIPLTLTVLGQLRDSHVRVINFIQSKIEALNDLELAGWWDERRFLIDKYPRSVWDNAIRHLMRYQYLSEFIATAKTGTDVHEQSIELNGIRKDLESMQLPDGRPIFVLPDTPIYSDFVEFRPKDWYQRRINAQTEEETSGEELQVVSANTGGNTVTSNSMSSSTRSGKKRGTYFEGVDDEFERAKAASLAESQIGKGKRKAVESSSTPSTAEIVDLCASEDEDLVVPLIKVVNSSALRTKPQTDEQKAREVMANFKSQFGQTNQAPDPFAFPAEDPSPQSKKAKSNRYAAPGADDESDIISAEGDKTSTCFIIIEIHKYIGTGQFKISCIQVNLQLNPNVSSTETLKPVHPPFRSRTQSLELESLS</sequence>
<reference evidence="2 3" key="1">
    <citation type="submission" date="2016-07" db="EMBL/GenBank/DDBJ databases">
        <title>Pervasive Adenine N6-methylation of Active Genes in Fungi.</title>
        <authorList>
            <consortium name="DOE Joint Genome Institute"/>
            <person name="Mondo S.J."/>
            <person name="Dannebaum R.O."/>
            <person name="Kuo R.C."/>
            <person name="Labutti K."/>
            <person name="Haridas S."/>
            <person name="Kuo A."/>
            <person name="Salamov A."/>
            <person name="Ahrendt S.R."/>
            <person name="Lipzen A."/>
            <person name="Sullivan W."/>
            <person name="Andreopoulos W.B."/>
            <person name="Clum A."/>
            <person name="Lindquist E."/>
            <person name="Daum C."/>
            <person name="Ramamoorthy G.K."/>
            <person name="Gryganskyi A."/>
            <person name="Culley D."/>
            <person name="Magnuson J.K."/>
            <person name="James T.Y."/>
            <person name="O'Malley M.A."/>
            <person name="Stajich J.E."/>
            <person name="Spatafora J.W."/>
            <person name="Visel A."/>
            <person name="Grigoriev I.V."/>
        </authorList>
    </citation>
    <scope>NUCLEOTIDE SEQUENCE [LARGE SCALE GENOMIC DNA]</scope>
    <source>
        <strain evidence="2 3">JEL800</strain>
    </source>
</reference>
<keyword evidence="3" id="KW-1185">Reference proteome</keyword>
<evidence type="ECO:0000313" key="2">
    <source>
        <dbReference type="EMBL" id="ORY23333.1"/>
    </source>
</evidence>
<feature type="compositionally biased region" description="Low complexity" evidence="1">
    <location>
        <begin position="174"/>
        <end position="192"/>
    </location>
</feature>
<name>A0A1Y2AL96_9FUNG</name>
<proteinExistence type="predicted"/>
<organism evidence="2 3">
    <name type="scientific">Rhizoclosmatium globosum</name>
    <dbReference type="NCBI Taxonomy" id="329046"/>
    <lineage>
        <taxon>Eukaryota</taxon>
        <taxon>Fungi</taxon>
        <taxon>Fungi incertae sedis</taxon>
        <taxon>Chytridiomycota</taxon>
        <taxon>Chytridiomycota incertae sedis</taxon>
        <taxon>Chytridiomycetes</taxon>
        <taxon>Chytridiales</taxon>
        <taxon>Chytriomycetaceae</taxon>
        <taxon>Rhizoclosmatium</taxon>
    </lineage>
</organism>
<dbReference type="EMBL" id="MCGO01000162">
    <property type="protein sequence ID" value="ORY23333.1"/>
    <property type="molecule type" value="Genomic_DNA"/>
</dbReference>
<gene>
    <name evidence="2" type="ORF">BCR33DRAFT_728122</name>
</gene>
<dbReference type="AlphaFoldDB" id="A0A1Y2AL96"/>
<dbReference type="OrthoDB" id="10513252at2759"/>
<protein>
    <submittedName>
        <fullName evidence="2">Uncharacterized protein</fullName>
    </submittedName>
</protein>
<feature type="compositionally biased region" description="Low complexity" evidence="1">
    <location>
        <begin position="292"/>
        <end position="305"/>
    </location>
</feature>
<evidence type="ECO:0000256" key="1">
    <source>
        <dbReference type="SAM" id="MobiDB-lite"/>
    </source>
</evidence>
<comment type="caution">
    <text evidence="2">The sequence shown here is derived from an EMBL/GenBank/DDBJ whole genome shotgun (WGS) entry which is preliminary data.</text>
</comment>